<comment type="caution">
    <text evidence="3">The sequence shown here is derived from an EMBL/GenBank/DDBJ whole genome shotgun (WGS) entry which is preliminary data.</text>
</comment>
<reference evidence="3" key="1">
    <citation type="journal article" date="2020" name="Fungal Divers.">
        <title>Resolving the Mortierellaceae phylogeny through synthesis of multi-gene phylogenetics and phylogenomics.</title>
        <authorList>
            <person name="Vandepol N."/>
            <person name="Liber J."/>
            <person name="Desiro A."/>
            <person name="Na H."/>
            <person name="Kennedy M."/>
            <person name="Barry K."/>
            <person name="Grigoriev I.V."/>
            <person name="Miller A.N."/>
            <person name="O'Donnell K."/>
            <person name="Stajich J.E."/>
            <person name="Bonito G."/>
        </authorList>
    </citation>
    <scope>NUCLEOTIDE SEQUENCE</scope>
    <source>
        <strain evidence="3">NRRL 6426</strain>
    </source>
</reference>
<evidence type="ECO:0000313" key="4">
    <source>
        <dbReference type="Proteomes" id="UP000748756"/>
    </source>
</evidence>
<protein>
    <submittedName>
        <fullName evidence="3">Uncharacterized protein</fullName>
    </submittedName>
</protein>
<dbReference type="AlphaFoldDB" id="A0A9P5V776"/>
<evidence type="ECO:0000256" key="1">
    <source>
        <dbReference type="SAM" id="MobiDB-lite"/>
    </source>
</evidence>
<organism evidence="3 4">
    <name type="scientific">Linnemannia schmuckeri</name>
    <dbReference type="NCBI Taxonomy" id="64567"/>
    <lineage>
        <taxon>Eukaryota</taxon>
        <taxon>Fungi</taxon>
        <taxon>Fungi incertae sedis</taxon>
        <taxon>Mucoromycota</taxon>
        <taxon>Mortierellomycotina</taxon>
        <taxon>Mortierellomycetes</taxon>
        <taxon>Mortierellales</taxon>
        <taxon>Mortierellaceae</taxon>
        <taxon>Linnemannia</taxon>
    </lineage>
</organism>
<accession>A0A9P5V776</accession>
<keyword evidence="2" id="KW-0732">Signal</keyword>
<feature type="chain" id="PRO_5040169630" evidence="2">
    <location>
        <begin position="26"/>
        <end position="114"/>
    </location>
</feature>
<dbReference type="EMBL" id="JAAAUQ010001211">
    <property type="protein sequence ID" value="KAF9141662.1"/>
    <property type="molecule type" value="Genomic_DNA"/>
</dbReference>
<name>A0A9P5V776_9FUNG</name>
<evidence type="ECO:0000313" key="3">
    <source>
        <dbReference type="EMBL" id="KAF9141662.1"/>
    </source>
</evidence>
<feature type="signal peptide" evidence="2">
    <location>
        <begin position="1"/>
        <end position="25"/>
    </location>
</feature>
<feature type="region of interest" description="Disordered" evidence="1">
    <location>
        <begin position="37"/>
        <end position="66"/>
    </location>
</feature>
<sequence length="114" mass="12156">MRISTFLKIALSLALGLAFTLHATAAPVQEFDLEQLQKRHSHDNTADAKVNEGVTASTDTTQDDAVPTKTATIIPCPAAWNPYFGHGPVCSKAAGTVQEVEKKKPQPLDFGLGP</sequence>
<dbReference type="Proteomes" id="UP000748756">
    <property type="component" value="Unassembled WGS sequence"/>
</dbReference>
<proteinExistence type="predicted"/>
<evidence type="ECO:0000256" key="2">
    <source>
        <dbReference type="SAM" id="SignalP"/>
    </source>
</evidence>
<gene>
    <name evidence="3" type="ORF">BG015_001213</name>
</gene>
<keyword evidence="4" id="KW-1185">Reference proteome</keyword>
<dbReference type="OrthoDB" id="2378158at2759"/>